<dbReference type="PANTHER" id="PTHR36842">
    <property type="entry name" value="PROTEIN TOLB HOMOLOG"/>
    <property type="match status" value="1"/>
</dbReference>
<evidence type="ECO:0000313" key="2">
    <source>
        <dbReference type="EMBL" id="MFC1572662.1"/>
    </source>
</evidence>
<accession>A0ABV6YJZ0</accession>
<dbReference type="InterPro" id="IPR013783">
    <property type="entry name" value="Ig-like_fold"/>
</dbReference>
<dbReference type="SUPFAM" id="SSF82171">
    <property type="entry name" value="DPP6 N-terminal domain-like"/>
    <property type="match status" value="1"/>
</dbReference>
<dbReference type="InterPro" id="IPR011659">
    <property type="entry name" value="WD40"/>
</dbReference>
<evidence type="ECO:0000256" key="1">
    <source>
        <dbReference type="ARBA" id="ARBA00009820"/>
    </source>
</evidence>
<organism evidence="2 3">
    <name type="scientific">Eiseniibacteriota bacterium</name>
    <dbReference type="NCBI Taxonomy" id="2212470"/>
    <lineage>
        <taxon>Bacteria</taxon>
        <taxon>Candidatus Eiseniibacteriota</taxon>
    </lineage>
</organism>
<proteinExistence type="inferred from homology"/>
<dbReference type="EMBL" id="JBHPKH010000028">
    <property type="protein sequence ID" value="MFC1572662.1"/>
    <property type="molecule type" value="Genomic_DNA"/>
</dbReference>
<dbReference type="SUPFAM" id="SSF49299">
    <property type="entry name" value="PKD domain"/>
    <property type="match status" value="1"/>
</dbReference>
<evidence type="ECO:0000313" key="3">
    <source>
        <dbReference type="Proteomes" id="UP001593833"/>
    </source>
</evidence>
<gene>
    <name evidence="2" type="ORF">ACFL6M_03585</name>
</gene>
<dbReference type="Proteomes" id="UP001593833">
    <property type="component" value="Unassembled WGS sequence"/>
</dbReference>
<dbReference type="Gene3D" id="2.60.40.10">
    <property type="entry name" value="Immunoglobulins"/>
    <property type="match status" value="1"/>
</dbReference>
<protein>
    <submittedName>
        <fullName evidence="2">DPP IV N-terminal domain-containing protein</fullName>
    </submittedName>
</protein>
<comment type="similarity">
    <text evidence="1">Belongs to the TolB family.</text>
</comment>
<reference evidence="2 3" key="1">
    <citation type="submission" date="2024-09" db="EMBL/GenBank/DDBJ databases">
        <authorList>
            <person name="D'Angelo T."/>
        </authorList>
    </citation>
    <scope>NUCLEOTIDE SEQUENCE [LARGE SCALE GENOMIC DNA]</scope>
    <source>
        <strain evidence="2">SAG AM-320-E07</strain>
    </source>
</reference>
<comment type="caution">
    <text evidence="2">The sequence shown here is derived from an EMBL/GenBank/DDBJ whole genome shotgun (WGS) entry which is preliminary data.</text>
</comment>
<dbReference type="InterPro" id="IPR011042">
    <property type="entry name" value="6-blade_b-propeller_TolB-like"/>
</dbReference>
<name>A0ABV6YJZ0_UNCEI</name>
<dbReference type="Gene3D" id="2.120.10.30">
    <property type="entry name" value="TolB, C-terminal domain"/>
    <property type="match status" value="2"/>
</dbReference>
<keyword evidence="3" id="KW-1185">Reference proteome</keyword>
<dbReference type="PANTHER" id="PTHR36842:SF1">
    <property type="entry name" value="PROTEIN TOLB"/>
    <property type="match status" value="1"/>
</dbReference>
<sequence length="435" mass="46821">MYLTDSRLLPVVGILAAMMSGCSGDDAPVNPGEPQNTAPTACFSATPVEGIAETTFQLDASCTSDDQDSTSLLEVRWDWENDGTWDTAYTTTKTASFHYDSTGTKTIKIEIRDTGTLTATTTREITVNPLLQLTDDPSDDSNHQWSPDGSKIAFRSYRSGQADIWIVPSAGGEAVRLTTGPALAGTESPQWSPDGERIAFASERDGIWVIPAAGGEALQLTDHGQDTAPQWSPDGDRIAFYSYRYIDDTQTFDVWVIPSSGGEEVNLTAGHEQSALRPAWSPDGSKIAFTSGIMGSIWVVPSEGGEAYQVTSRDVNGGFQWSPDGNWIAFASGPIGDTNLWVTPSITFEEIQLTSTPGIDWNPSWSPDGTRIAFASRRAGEYHISVIPAAGGKAVQLTSEDFNSQGPVWAPDGSKIAFTSHRDGSWDIWVLGVSF</sequence>
<dbReference type="PROSITE" id="PS51257">
    <property type="entry name" value="PROKAR_LIPOPROTEIN"/>
    <property type="match status" value="1"/>
</dbReference>
<dbReference type="Pfam" id="PF07676">
    <property type="entry name" value="PD40"/>
    <property type="match status" value="7"/>
</dbReference>
<dbReference type="InterPro" id="IPR035986">
    <property type="entry name" value="PKD_dom_sf"/>
</dbReference>